<dbReference type="PROSITE" id="PS00550">
    <property type="entry name" value="HEMERYTHRINS"/>
    <property type="match status" value="1"/>
</dbReference>
<dbReference type="PANTHER" id="PTHR37164">
    <property type="entry name" value="BACTERIOHEMERYTHRIN"/>
    <property type="match status" value="1"/>
</dbReference>
<dbReference type="InterPro" id="IPR016131">
    <property type="entry name" value="Haemerythrin_Fe_BS"/>
</dbReference>
<protein>
    <submittedName>
        <fullName evidence="7">Bacteriohemerythrin</fullName>
    </submittedName>
</protein>
<dbReference type="InterPro" id="IPR012312">
    <property type="entry name" value="Hemerythrin-like"/>
</dbReference>
<reference evidence="8" key="1">
    <citation type="journal article" date="2019" name="Int. J. Syst. Evol. Microbiol.">
        <title>The Global Catalogue of Microorganisms (GCM) 10K type strain sequencing project: providing services to taxonomists for standard genome sequencing and annotation.</title>
        <authorList>
            <consortium name="The Broad Institute Genomics Platform"/>
            <consortium name="The Broad Institute Genome Sequencing Center for Infectious Disease"/>
            <person name="Wu L."/>
            <person name="Ma J."/>
        </authorList>
    </citation>
    <scope>NUCLEOTIDE SEQUENCE [LARGE SCALE GENOMIC DNA]</scope>
    <source>
        <strain evidence="8">JCM 11650</strain>
    </source>
</reference>
<dbReference type="InterPro" id="IPR050669">
    <property type="entry name" value="Hemerythrin"/>
</dbReference>
<comment type="similarity">
    <text evidence="1">Belongs to the hemerythrin family.</text>
</comment>
<organism evidence="7 8">
    <name type="scientific">Comamonas nitrativorans</name>
    <dbReference type="NCBI Taxonomy" id="108437"/>
    <lineage>
        <taxon>Bacteria</taxon>
        <taxon>Pseudomonadati</taxon>
        <taxon>Pseudomonadota</taxon>
        <taxon>Betaproteobacteria</taxon>
        <taxon>Burkholderiales</taxon>
        <taxon>Comamonadaceae</taxon>
        <taxon>Comamonas</taxon>
    </lineage>
</organism>
<evidence type="ECO:0000256" key="3">
    <source>
        <dbReference type="ARBA" id="ARBA00022723"/>
    </source>
</evidence>
<dbReference type="Pfam" id="PF01814">
    <property type="entry name" value="Hemerythrin"/>
    <property type="match status" value="1"/>
</dbReference>
<evidence type="ECO:0000256" key="5">
    <source>
        <dbReference type="SAM" id="MobiDB-lite"/>
    </source>
</evidence>
<gene>
    <name evidence="7" type="ORF">ACFO3A_05405</name>
</gene>
<dbReference type="SUPFAM" id="SSF47188">
    <property type="entry name" value="Hemerythrin-like"/>
    <property type="match status" value="1"/>
</dbReference>
<dbReference type="NCBIfam" id="NF002007">
    <property type="entry name" value="PRK00808.1"/>
    <property type="match status" value="1"/>
</dbReference>
<evidence type="ECO:0000313" key="7">
    <source>
        <dbReference type="EMBL" id="MFC4621647.1"/>
    </source>
</evidence>
<evidence type="ECO:0000313" key="8">
    <source>
        <dbReference type="Proteomes" id="UP001595967"/>
    </source>
</evidence>
<accession>A0ABV9GUD5</accession>
<dbReference type="InterPro" id="IPR012827">
    <property type="entry name" value="Hemerythrin_metal-bd"/>
</dbReference>
<keyword evidence="2" id="KW-0561">Oxygen transport</keyword>
<dbReference type="RefSeq" id="WP_377724657.1">
    <property type="nucleotide sequence ID" value="NZ_JBHSEW010000003.1"/>
</dbReference>
<comment type="caution">
    <text evidence="7">The sequence shown here is derived from an EMBL/GenBank/DDBJ whole genome shotgun (WGS) entry which is preliminary data.</text>
</comment>
<keyword evidence="3" id="KW-0479">Metal-binding</keyword>
<proteinExistence type="inferred from homology"/>
<dbReference type="NCBIfam" id="TIGR02481">
    <property type="entry name" value="hemeryth_dom"/>
    <property type="match status" value="1"/>
</dbReference>
<dbReference type="EMBL" id="JBHSEW010000003">
    <property type="protein sequence ID" value="MFC4621647.1"/>
    <property type="molecule type" value="Genomic_DNA"/>
</dbReference>
<sequence>MDRIVWSADLDTGIKEIDLQHRRIVTYINVLGTLRTSKNRQKQAEAIADTAQYIESHFAFEESLLEQVGYSFAGPHKKIHELFTRRITTIQERFAAGEDVVGELHKGLSRWLLGHIRTEDRAYAETVKKYLRRTRAQQTDGLRVNGDSLLPEPEPQGQKQGWLARWLAR</sequence>
<keyword evidence="8" id="KW-1185">Reference proteome</keyword>
<evidence type="ECO:0000256" key="1">
    <source>
        <dbReference type="ARBA" id="ARBA00010587"/>
    </source>
</evidence>
<name>A0ABV9GUD5_9BURK</name>
<evidence type="ECO:0000259" key="6">
    <source>
        <dbReference type="Pfam" id="PF01814"/>
    </source>
</evidence>
<dbReference type="NCBIfam" id="NF033749">
    <property type="entry name" value="bact_hemeryth"/>
    <property type="match status" value="1"/>
</dbReference>
<keyword evidence="4" id="KW-0408">Iron</keyword>
<dbReference type="Proteomes" id="UP001595967">
    <property type="component" value="Unassembled WGS sequence"/>
</dbReference>
<feature type="domain" description="Hemerythrin-like" evidence="6">
    <location>
        <begin position="12"/>
        <end position="124"/>
    </location>
</feature>
<dbReference type="CDD" id="cd12107">
    <property type="entry name" value="Hemerythrin"/>
    <property type="match status" value="1"/>
</dbReference>
<feature type="region of interest" description="Disordered" evidence="5">
    <location>
        <begin position="142"/>
        <end position="163"/>
    </location>
</feature>
<evidence type="ECO:0000256" key="4">
    <source>
        <dbReference type="ARBA" id="ARBA00023004"/>
    </source>
</evidence>
<keyword evidence="2" id="KW-0813">Transport</keyword>
<dbReference type="PANTHER" id="PTHR37164:SF1">
    <property type="entry name" value="BACTERIOHEMERYTHRIN"/>
    <property type="match status" value="1"/>
</dbReference>
<dbReference type="Gene3D" id="1.20.120.50">
    <property type="entry name" value="Hemerythrin-like"/>
    <property type="match status" value="1"/>
</dbReference>
<dbReference type="InterPro" id="IPR035938">
    <property type="entry name" value="Hemerythrin-like_sf"/>
</dbReference>
<evidence type="ECO:0000256" key="2">
    <source>
        <dbReference type="ARBA" id="ARBA00022621"/>
    </source>
</evidence>